<reference evidence="5" key="1">
    <citation type="submission" date="2021-04" db="EMBL/GenBank/DDBJ databases">
        <authorList>
            <person name="Hartkoorn R.C."/>
            <person name="Beaudoing E."/>
            <person name="Hot D."/>
        </authorList>
    </citation>
    <scope>NUCLEOTIDE SEQUENCE</scope>
    <source>
        <strain evidence="5">NRRL B-16292</strain>
    </source>
</reference>
<evidence type="ECO:0000313" key="6">
    <source>
        <dbReference type="Proteomes" id="UP001059617"/>
    </source>
</evidence>
<dbReference type="Pfam" id="PF01614">
    <property type="entry name" value="IclR_C"/>
    <property type="match status" value="1"/>
</dbReference>
<accession>A0ABY5WAM4</accession>
<keyword evidence="3" id="KW-0804">Transcription</keyword>
<evidence type="ECO:0000256" key="3">
    <source>
        <dbReference type="ARBA" id="ARBA00023163"/>
    </source>
</evidence>
<sequence>MGTESPTLDLLERLAAAPDRMTFDALVRQVGLPPNVLRGRLKQLVDRGWVDARPADGLDRATFAIGVAALRPGSAFLGGDRAVRLAGPVLSRARDQVDESFRLVRLDGTAIVCLAGREATHDLVGPVVGKRMPAHGPASGRAILAHRSRAEVEAILDQGIEAHTVDSVVDRAALFDELAECRARGWAYERGQMVPGVGCIAAAVPSTSGPVTDAISCVVPLARLTDDHAEEVAACVLRASRDLATALQG</sequence>
<keyword evidence="2" id="KW-0238">DNA-binding</keyword>
<name>A0ABY5WAM4_9ACTN</name>
<dbReference type="InterPro" id="IPR005471">
    <property type="entry name" value="Tscrpt_reg_IclR_N"/>
</dbReference>
<dbReference type="Proteomes" id="UP001059617">
    <property type="component" value="Chromosome"/>
</dbReference>
<dbReference type="PROSITE" id="PS51078">
    <property type="entry name" value="ICLR_ED"/>
    <property type="match status" value="1"/>
</dbReference>
<dbReference type="InterPro" id="IPR050707">
    <property type="entry name" value="HTH_MetabolicPath_Reg"/>
</dbReference>
<gene>
    <name evidence="5" type="ORF">Dfulv_18230</name>
</gene>
<dbReference type="Gene3D" id="3.30.450.40">
    <property type="match status" value="1"/>
</dbReference>
<keyword evidence="6" id="KW-1185">Reference proteome</keyword>
<dbReference type="Gene3D" id="1.10.10.10">
    <property type="entry name" value="Winged helix-like DNA-binding domain superfamily/Winged helix DNA-binding domain"/>
    <property type="match status" value="1"/>
</dbReference>
<keyword evidence="1" id="KW-0805">Transcription regulation</keyword>
<evidence type="ECO:0000313" key="5">
    <source>
        <dbReference type="EMBL" id="UWP86069.1"/>
    </source>
</evidence>
<protein>
    <submittedName>
        <fullName evidence="5">IclR family transcriptional regulator</fullName>
    </submittedName>
</protein>
<dbReference type="InterPro" id="IPR014757">
    <property type="entry name" value="Tscrpt_reg_IclR_C"/>
</dbReference>
<organism evidence="5 6">
    <name type="scientific">Dactylosporangium fulvum</name>
    <dbReference type="NCBI Taxonomy" id="53359"/>
    <lineage>
        <taxon>Bacteria</taxon>
        <taxon>Bacillati</taxon>
        <taxon>Actinomycetota</taxon>
        <taxon>Actinomycetes</taxon>
        <taxon>Micromonosporales</taxon>
        <taxon>Micromonosporaceae</taxon>
        <taxon>Dactylosporangium</taxon>
    </lineage>
</organism>
<dbReference type="PANTHER" id="PTHR30136">
    <property type="entry name" value="HELIX-TURN-HELIX TRANSCRIPTIONAL REGULATOR, ICLR FAMILY"/>
    <property type="match status" value="1"/>
</dbReference>
<dbReference type="InterPro" id="IPR029016">
    <property type="entry name" value="GAF-like_dom_sf"/>
</dbReference>
<dbReference type="SUPFAM" id="SSF46785">
    <property type="entry name" value="Winged helix' DNA-binding domain"/>
    <property type="match status" value="1"/>
</dbReference>
<dbReference type="InterPro" id="IPR036390">
    <property type="entry name" value="WH_DNA-bd_sf"/>
</dbReference>
<dbReference type="SUPFAM" id="SSF55781">
    <property type="entry name" value="GAF domain-like"/>
    <property type="match status" value="1"/>
</dbReference>
<evidence type="ECO:0000256" key="1">
    <source>
        <dbReference type="ARBA" id="ARBA00023015"/>
    </source>
</evidence>
<dbReference type="PANTHER" id="PTHR30136:SF24">
    <property type="entry name" value="HTH-TYPE TRANSCRIPTIONAL REPRESSOR ALLR"/>
    <property type="match status" value="1"/>
</dbReference>
<reference evidence="5" key="2">
    <citation type="submission" date="2022-09" db="EMBL/GenBank/DDBJ databases">
        <title>Biosynthetic gene clusters of Dactylosporangioum fulvum.</title>
        <authorList>
            <person name="Caradec T."/>
        </authorList>
    </citation>
    <scope>NUCLEOTIDE SEQUENCE</scope>
    <source>
        <strain evidence="5">NRRL B-16292</strain>
    </source>
</reference>
<dbReference type="InterPro" id="IPR036388">
    <property type="entry name" value="WH-like_DNA-bd_sf"/>
</dbReference>
<feature type="domain" description="IclR-ED" evidence="4">
    <location>
        <begin position="68"/>
        <end position="249"/>
    </location>
</feature>
<evidence type="ECO:0000256" key="2">
    <source>
        <dbReference type="ARBA" id="ARBA00023125"/>
    </source>
</evidence>
<proteinExistence type="predicted"/>
<evidence type="ECO:0000259" key="4">
    <source>
        <dbReference type="PROSITE" id="PS51078"/>
    </source>
</evidence>
<dbReference type="RefSeq" id="WP_259864888.1">
    <property type="nucleotide sequence ID" value="NZ_BAAAST010000046.1"/>
</dbReference>
<dbReference type="Pfam" id="PF09339">
    <property type="entry name" value="HTH_IclR"/>
    <property type="match status" value="1"/>
</dbReference>
<dbReference type="EMBL" id="CP073720">
    <property type="protein sequence ID" value="UWP86069.1"/>
    <property type="molecule type" value="Genomic_DNA"/>
</dbReference>